<evidence type="ECO:0000313" key="3">
    <source>
        <dbReference type="Proteomes" id="UP000827613"/>
    </source>
</evidence>
<organism evidence="2 3">
    <name type="scientific">Escherichia phage vB_EcoP_IMEP8</name>
    <dbReference type="NCBI Taxonomy" id="2866663"/>
    <lineage>
        <taxon>Viruses</taxon>
        <taxon>Duplodnaviria</taxon>
        <taxon>Heunggongvirae</taxon>
        <taxon>Uroviricota</taxon>
        <taxon>Caudoviricetes</taxon>
        <taxon>Mktvariviridae</taxon>
        <taxon>Gordonclarkvirinae</taxon>
        <taxon>Kuravirus</taxon>
        <taxon>Kuravirus IMEP8</taxon>
    </lineage>
</organism>
<dbReference type="Proteomes" id="UP000827613">
    <property type="component" value="Segment"/>
</dbReference>
<keyword evidence="3" id="KW-1185">Reference proteome</keyword>
<proteinExistence type="predicted"/>
<dbReference type="Pfam" id="PF23905">
    <property type="entry name" value="DUF7247"/>
    <property type="match status" value="1"/>
</dbReference>
<accession>A0AAE8Y4D9</accession>
<dbReference type="KEGG" id="vg:77950871"/>
<evidence type="ECO:0000313" key="2">
    <source>
        <dbReference type="EMBL" id="UCR92029.1"/>
    </source>
</evidence>
<dbReference type="InterPro" id="IPR055671">
    <property type="entry name" value="DUF7247"/>
</dbReference>
<protein>
    <recommendedName>
        <fullName evidence="1">DUF7247 domain-containing protein</fullName>
    </recommendedName>
</protein>
<reference evidence="2 3" key="1">
    <citation type="submission" date="2021-07" db="EMBL/GenBank/DDBJ databases">
        <authorList>
            <person name="Chang J."/>
            <person name="Qu Y."/>
            <person name="Liang Y."/>
        </authorList>
    </citation>
    <scope>NUCLEOTIDE SEQUENCE [LARGE SCALE GENOMIC DNA]</scope>
</reference>
<sequence length="106" mass="11798">MSVSSFVMCKPTVTIRAQMKHCSGVTYLEFGHSESRYNPGFTVEIKSPWFNMALLPDEVESACRGIKTGSLSLLSSDLGDEFLPLIQKGVYKMNLMLNAITKESKE</sequence>
<dbReference type="GeneID" id="77950871"/>
<dbReference type="EMBL" id="MZ648214">
    <property type="protein sequence ID" value="UCR92029.1"/>
    <property type="molecule type" value="Genomic_DNA"/>
</dbReference>
<evidence type="ECO:0000259" key="1">
    <source>
        <dbReference type="Pfam" id="PF23905"/>
    </source>
</evidence>
<dbReference type="RefSeq" id="YP_010674558.1">
    <property type="nucleotide sequence ID" value="NC_070993.1"/>
</dbReference>
<name>A0AAE8Y4D9_9CAUD</name>
<feature type="domain" description="DUF7247" evidence="1">
    <location>
        <begin position="7"/>
        <end position="101"/>
    </location>
</feature>